<keyword evidence="2" id="KW-1185">Reference proteome</keyword>
<dbReference type="EMBL" id="CM051399">
    <property type="protein sequence ID" value="KAJ4716531.1"/>
    <property type="molecule type" value="Genomic_DNA"/>
</dbReference>
<evidence type="ECO:0000313" key="1">
    <source>
        <dbReference type="EMBL" id="KAJ4716531.1"/>
    </source>
</evidence>
<protein>
    <submittedName>
        <fullName evidence="1">AAA-ATPase</fullName>
    </submittedName>
</protein>
<gene>
    <name evidence="1" type="ORF">OWV82_011535</name>
</gene>
<name>A0ACC1XYM6_MELAZ</name>
<evidence type="ECO:0000313" key="2">
    <source>
        <dbReference type="Proteomes" id="UP001164539"/>
    </source>
</evidence>
<accession>A0ACC1XYM6</accession>
<reference evidence="1 2" key="1">
    <citation type="journal article" date="2023" name="Science">
        <title>Complex scaffold remodeling in plant triterpene biosynthesis.</title>
        <authorList>
            <person name="De La Pena R."/>
            <person name="Hodgson H."/>
            <person name="Liu J.C."/>
            <person name="Stephenson M.J."/>
            <person name="Martin A.C."/>
            <person name="Owen C."/>
            <person name="Harkess A."/>
            <person name="Leebens-Mack J."/>
            <person name="Jimenez L.E."/>
            <person name="Osbourn A."/>
            <person name="Sattely E.S."/>
        </authorList>
    </citation>
    <scope>NUCLEOTIDE SEQUENCE [LARGE SCALE GENOMIC DNA]</scope>
    <source>
        <strain evidence="2">cv. JPN11</strain>
        <tissue evidence="1">Leaf</tissue>
    </source>
</reference>
<dbReference type="Proteomes" id="UP001164539">
    <property type="component" value="Chromosome 6"/>
</dbReference>
<comment type="caution">
    <text evidence="1">The sequence shown here is derived from an EMBL/GenBank/DDBJ whole genome shotgun (WGS) entry which is preliminary data.</text>
</comment>
<proteinExistence type="predicted"/>
<sequence length="289" mass="32794">MDFDLKKLIMDDLERFLKRKEFYRRVGKAWKRGYLLFGPPGTGKSTLIAAMANYLNFDVYDLELSNLRGNIELRNLLIATENKSILVVEDIDCSIELGDRLAKARAVNFDWSIAGYNQGAQILFHGLVKLALKVALINKLIHMLVDLMYILFFSVQMTLSALLNFMDGLWSSCGDERVIIFTTNHKDGLDPALLRPGCMDMHIQMSYCSPSGFKMLASNYHGITEHPLFAEIEELIEKAKVTPADVAEQLMRNEVPGIALRGLIEHLENKKREHDEREAQEAKDIAAET</sequence>
<organism evidence="1 2">
    <name type="scientific">Melia azedarach</name>
    <name type="common">Chinaberry tree</name>
    <dbReference type="NCBI Taxonomy" id="155640"/>
    <lineage>
        <taxon>Eukaryota</taxon>
        <taxon>Viridiplantae</taxon>
        <taxon>Streptophyta</taxon>
        <taxon>Embryophyta</taxon>
        <taxon>Tracheophyta</taxon>
        <taxon>Spermatophyta</taxon>
        <taxon>Magnoliopsida</taxon>
        <taxon>eudicotyledons</taxon>
        <taxon>Gunneridae</taxon>
        <taxon>Pentapetalae</taxon>
        <taxon>rosids</taxon>
        <taxon>malvids</taxon>
        <taxon>Sapindales</taxon>
        <taxon>Meliaceae</taxon>
        <taxon>Melia</taxon>
    </lineage>
</organism>